<evidence type="ECO:0008006" key="7">
    <source>
        <dbReference type="Google" id="ProtNLM"/>
    </source>
</evidence>
<reference evidence="6" key="1">
    <citation type="submission" date="2015-07" db="EMBL/GenBank/DDBJ databases">
        <title>MeaNS - Measles Nucleotide Surveillance Program.</title>
        <authorList>
            <person name="Tran T."/>
            <person name="Druce J."/>
        </authorList>
    </citation>
    <scope>NUCLEOTIDE SEQUENCE</scope>
    <source>
        <strain evidence="6">UCB-OBI-ISO-001</strain>
        <tissue evidence="6">Gonad</tissue>
    </source>
</reference>
<evidence type="ECO:0000256" key="1">
    <source>
        <dbReference type="ARBA" id="ARBA00004123"/>
    </source>
</evidence>
<dbReference type="PANTHER" id="PTHR13130:SF4">
    <property type="entry name" value="MEDIATOR OF RNA POLYMERASE II TRANSCRIPTION SUBUNIT 27"/>
    <property type="match status" value="1"/>
</dbReference>
<dbReference type="PANTHER" id="PTHR13130">
    <property type="entry name" value="34 KDA TRANSCRIPTIONAL CO-ACTIVATOR-RELATED"/>
    <property type="match status" value="1"/>
</dbReference>
<dbReference type="EMBL" id="KQ429470">
    <property type="protein sequence ID" value="KOF65382.1"/>
    <property type="molecule type" value="Genomic_DNA"/>
</dbReference>
<keyword evidence="5" id="KW-0539">Nucleus</keyword>
<proteinExistence type="inferred from homology"/>
<dbReference type="AlphaFoldDB" id="A0A0L8FL35"/>
<evidence type="ECO:0000256" key="4">
    <source>
        <dbReference type="ARBA" id="ARBA00023163"/>
    </source>
</evidence>
<organism evidence="6">
    <name type="scientific">Octopus bimaculoides</name>
    <name type="common">California two-spotted octopus</name>
    <dbReference type="NCBI Taxonomy" id="37653"/>
    <lineage>
        <taxon>Eukaryota</taxon>
        <taxon>Metazoa</taxon>
        <taxon>Spiralia</taxon>
        <taxon>Lophotrochozoa</taxon>
        <taxon>Mollusca</taxon>
        <taxon>Cephalopoda</taxon>
        <taxon>Coleoidea</taxon>
        <taxon>Octopodiformes</taxon>
        <taxon>Octopoda</taxon>
        <taxon>Incirrata</taxon>
        <taxon>Octopodidae</taxon>
        <taxon>Octopus</taxon>
    </lineage>
</organism>
<gene>
    <name evidence="6" type="ORF">OCBIM_22015682mg</name>
</gene>
<dbReference type="GO" id="GO:0016592">
    <property type="term" value="C:mediator complex"/>
    <property type="evidence" value="ECO:0007669"/>
    <property type="project" value="InterPro"/>
</dbReference>
<dbReference type="OMA" id="FHEDCRN"/>
<evidence type="ECO:0000256" key="5">
    <source>
        <dbReference type="ARBA" id="ARBA00023242"/>
    </source>
</evidence>
<evidence type="ECO:0000256" key="2">
    <source>
        <dbReference type="ARBA" id="ARBA00008048"/>
    </source>
</evidence>
<dbReference type="GO" id="GO:0003713">
    <property type="term" value="F:transcription coactivator activity"/>
    <property type="evidence" value="ECO:0007669"/>
    <property type="project" value="TreeGrafter"/>
</dbReference>
<evidence type="ECO:0000313" key="6">
    <source>
        <dbReference type="EMBL" id="KOF65382.1"/>
    </source>
</evidence>
<keyword evidence="3" id="KW-0805">Transcription regulation</keyword>
<keyword evidence="4" id="KW-0804">Transcription</keyword>
<comment type="similarity">
    <text evidence="2">Belongs to the Mediator complex subunit 27 family.</text>
</comment>
<dbReference type="InterPro" id="IPR021627">
    <property type="entry name" value="Mediator_Med27"/>
</dbReference>
<name>A0A0L8FL35_OCTBM</name>
<accession>A0A0L8FL35</accession>
<protein>
    <recommendedName>
        <fullName evidence="7">Mediator of RNA polymerase II transcription subunit 27</fullName>
    </recommendedName>
</protein>
<dbReference type="Pfam" id="PF11571">
    <property type="entry name" value="Med27"/>
    <property type="match status" value="1"/>
</dbReference>
<dbReference type="OrthoDB" id="1868004at2759"/>
<sequence>MADLENMENIAEAIRLTQKIRASVSRTFSDLSNGFHNSQGNEKKCLNDLQKSLLAINNDYNALEKVGNSLNPIDRVTNSFNLSLDPGIDKTPLYSQLLYTHKWITKTLELSNQAFSILNQSPLHRSVYASASSKRLRRQSPISHSVSTNALDVCLTNWDRSFPDMSFSILRPLGNCGVVQVTVGRAMNVLVILRGLIIEWVRVKGFTEDFFTDDGKINVWSKSKYQVFQMVTDHASAAMLHFYSPVIPDVAVKSFLTWLQKYSTLFSASCHKCNRYLQSGLPPTWRDFRTGEPYHEVCRG</sequence>
<dbReference type="GO" id="GO:0006357">
    <property type="term" value="P:regulation of transcription by RNA polymerase II"/>
    <property type="evidence" value="ECO:0007669"/>
    <property type="project" value="TreeGrafter"/>
</dbReference>
<dbReference type="KEGG" id="obi:106882650"/>
<dbReference type="STRING" id="37653.A0A0L8FL35"/>
<evidence type="ECO:0000256" key="3">
    <source>
        <dbReference type="ARBA" id="ARBA00023015"/>
    </source>
</evidence>
<comment type="subcellular location">
    <subcellularLocation>
        <location evidence="1">Nucleus</location>
    </subcellularLocation>
</comment>